<sequence>MNEDWLAIQQQVKQDFFDSISKYELARIAQLFQLKIPGFSNRKFPQAPEPILKKKVVKMIDTVTDLEIFFKEFTGDSYDELEDADYATFLLETNLKEDISPTRKLMLLAVLFPDHYMGVREQVLENIHKEVEAFHGLQEYSLEDLLDVHVEKQSEAFDTSLEAFLEGVEDTVETEPGTLEGIFESAYEDVREGRVLQLLQQYDFEDEVISETARARLYQLAVTESLAIAHDQKEQQYAELKQAMDEQAAAVTKEKKESKRKEALNEKLKEKEEEAERLKLEHEAAYQEVTDELSRLDGQLEEARETVQKLESERDDSSFSVIDEEDPFFFITTGDPKAFEAFLPASKLSSYNTDLTFAEQFKSLPQSKLAIIDSNGLSSKHILKIQSFLNRKKVSYKFVSGSPERIFRSIIYYLEGDASDEQ</sequence>
<dbReference type="STRING" id="192814.GCA_900166575_00359"/>
<gene>
    <name evidence="2" type="ORF">E4663_00335</name>
</gene>
<accession>A0A4Z0H029</accession>
<dbReference type="EMBL" id="SRJC01000001">
    <property type="protein sequence ID" value="TGB03490.1"/>
    <property type="molecule type" value="Genomic_DNA"/>
</dbReference>
<reference evidence="2 3" key="1">
    <citation type="journal article" date="2003" name="Int. J. Syst. Evol. Microbiol.">
        <title>Halobacillus salinus sp. nov., isolated from a salt lake on the coast of the East Sea in Korea.</title>
        <authorList>
            <person name="Yoon J.H."/>
            <person name="Kang K.H."/>
            <person name="Park Y.H."/>
        </authorList>
    </citation>
    <scope>NUCLEOTIDE SEQUENCE [LARGE SCALE GENOMIC DNA]</scope>
    <source>
        <strain evidence="2 3">HSL-3</strain>
    </source>
</reference>
<evidence type="ECO:0000256" key="1">
    <source>
        <dbReference type="SAM" id="MobiDB-lite"/>
    </source>
</evidence>
<dbReference type="Proteomes" id="UP000297982">
    <property type="component" value="Unassembled WGS sequence"/>
</dbReference>
<evidence type="ECO:0000313" key="2">
    <source>
        <dbReference type="EMBL" id="TGB03490.1"/>
    </source>
</evidence>
<dbReference type="RefSeq" id="WP_135326221.1">
    <property type="nucleotide sequence ID" value="NZ_SRJC01000001.1"/>
</dbReference>
<feature type="region of interest" description="Disordered" evidence="1">
    <location>
        <begin position="252"/>
        <end position="272"/>
    </location>
</feature>
<proteinExistence type="predicted"/>
<evidence type="ECO:0000313" key="3">
    <source>
        <dbReference type="Proteomes" id="UP000297982"/>
    </source>
</evidence>
<dbReference type="AlphaFoldDB" id="A0A4Z0H029"/>
<name>A0A4Z0H029_9BACI</name>
<protein>
    <submittedName>
        <fullName evidence="2">Uncharacterized protein</fullName>
    </submittedName>
</protein>
<organism evidence="2 3">
    <name type="scientific">Halobacillus salinus</name>
    <dbReference type="NCBI Taxonomy" id="192814"/>
    <lineage>
        <taxon>Bacteria</taxon>
        <taxon>Bacillati</taxon>
        <taxon>Bacillota</taxon>
        <taxon>Bacilli</taxon>
        <taxon>Bacillales</taxon>
        <taxon>Bacillaceae</taxon>
        <taxon>Halobacillus</taxon>
    </lineage>
</organism>
<comment type="caution">
    <text evidence="2">The sequence shown here is derived from an EMBL/GenBank/DDBJ whole genome shotgun (WGS) entry which is preliminary data.</text>
</comment>
<keyword evidence="3" id="KW-1185">Reference proteome</keyword>